<dbReference type="PANTHER" id="PTHR47366:SF1">
    <property type="entry name" value="TWO-ON-TWO HEMOGLOBIN-3"/>
    <property type="match status" value="1"/>
</dbReference>
<comment type="similarity">
    <text evidence="5">Belongs to the truncated hemoglobin family. Group II subfamily.</text>
</comment>
<dbReference type="GO" id="GO:0005344">
    <property type="term" value="F:oxygen carrier activity"/>
    <property type="evidence" value="ECO:0007669"/>
    <property type="project" value="InterPro"/>
</dbReference>
<evidence type="ECO:0000256" key="5">
    <source>
        <dbReference type="ARBA" id="ARBA00034496"/>
    </source>
</evidence>
<evidence type="ECO:0000256" key="1">
    <source>
        <dbReference type="ARBA" id="ARBA00022448"/>
    </source>
</evidence>
<protein>
    <recommendedName>
        <fullName evidence="8">Globin</fullName>
    </recommendedName>
</protein>
<gene>
    <name evidence="7" type="ORF">HTEP1355_LOCUS16587</name>
</gene>
<dbReference type="InterPro" id="IPR001486">
    <property type="entry name" value="Hemoglobin_trunc"/>
</dbReference>
<dbReference type="EMBL" id="HBFN01028718">
    <property type="protein sequence ID" value="CAD8802909.1"/>
    <property type="molecule type" value="Transcribed_RNA"/>
</dbReference>
<sequence length="172" mass="20131">MQHMKEQAESRSGVNSEEAHNVTHLYDKIGEPAFRELSRVFYDKVYADEEWFKDIFKGKDKESAIQNQCEFFMQRMGGPSLYTDRKGNQTLISRHKGWRVDPPAADRWLMLMQQSLDEVTIIDAESKEQMSKFFKYTAHLLVASKELMRKKKEEQPPEVTPQGKDIILEGNR</sequence>
<evidence type="ECO:0000256" key="6">
    <source>
        <dbReference type="SAM" id="MobiDB-lite"/>
    </source>
</evidence>
<dbReference type="GO" id="GO:0020037">
    <property type="term" value="F:heme binding"/>
    <property type="evidence" value="ECO:0007669"/>
    <property type="project" value="InterPro"/>
</dbReference>
<reference evidence="7" key="1">
    <citation type="submission" date="2021-01" db="EMBL/GenBank/DDBJ databases">
        <authorList>
            <person name="Corre E."/>
            <person name="Pelletier E."/>
            <person name="Niang G."/>
            <person name="Scheremetjew M."/>
            <person name="Finn R."/>
            <person name="Kale V."/>
            <person name="Holt S."/>
            <person name="Cochrane G."/>
            <person name="Meng A."/>
            <person name="Brown T."/>
            <person name="Cohen L."/>
        </authorList>
    </citation>
    <scope>NUCLEOTIDE SEQUENCE</scope>
    <source>
        <strain evidence="7">CCMP443</strain>
    </source>
</reference>
<evidence type="ECO:0000256" key="4">
    <source>
        <dbReference type="ARBA" id="ARBA00023004"/>
    </source>
</evidence>
<dbReference type="SUPFAM" id="SSF46458">
    <property type="entry name" value="Globin-like"/>
    <property type="match status" value="1"/>
</dbReference>
<dbReference type="GO" id="GO:0019825">
    <property type="term" value="F:oxygen binding"/>
    <property type="evidence" value="ECO:0007669"/>
    <property type="project" value="InterPro"/>
</dbReference>
<dbReference type="InterPro" id="IPR012292">
    <property type="entry name" value="Globin/Proto"/>
</dbReference>
<dbReference type="Gene3D" id="1.10.490.10">
    <property type="entry name" value="Globins"/>
    <property type="match status" value="1"/>
</dbReference>
<keyword evidence="1" id="KW-0813">Transport</keyword>
<name>A0A7S0W487_9CRYP</name>
<evidence type="ECO:0000256" key="3">
    <source>
        <dbReference type="ARBA" id="ARBA00022723"/>
    </source>
</evidence>
<evidence type="ECO:0000256" key="2">
    <source>
        <dbReference type="ARBA" id="ARBA00022617"/>
    </source>
</evidence>
<proteinExistence type="inferred from homology"/>
<dbReference type="Pfam" id="PF01152">
    <property type="entry name" value="Bac_globin"/>
    <property type="match status" value="1"/>
</dbReference>
<keyword evidence="4" id="KW-0408">Iron</keyword>
<dbReference type="InterPro" id="IPR044203">
    <property type="entry name" value="GlbO/GLB3-like"/>
</dbReference>
<dbReference type="GO" id="GO:0046872">
    <property type="term" value="F:metal ion binding"/>
    <property type="evidence" value="ECO:0007669"/>
    <property type="project" value="UniProtKB-KW"/>
</dbReference>
<keyword evidence="3" id="KW-0479">Metal-binding</keyword>
<accession>A0A7S0W487</accession>
<organism evidence="7">
    <name type="scientific">Hemiselmis tepida</name>
    <dbReference type="NCBI Taxonomy" id="464990"/>
    <lineage>
        <taxon>Eukaryota</taxon>
        <taxon>Cryptophyceae</taxon>
        <taxon>Cryptomonadales</taxon>
        <taxon>Hemiselmidaceae</taxon>
        <taxon>Hemiselmis</taxon>
    </lineage>
</organism>
<dbReference type="InterPro" id="IPR009050">
    <property type="entry name" value="Globin-like_sf"/>
</dbReference>
<evidence type="ECO:0008006" key="8">
    <source>
        <dbReference type="Google" id="ProtNLM"/>
    </source>
</evidence>
<dbReference type="PANTHER" id="PTHR47366">
    <property type="entry name" value="TWO-ON-TWO HEMOGLOBIN-3"/>
    <property type="match status" value="1"/>
</dbReference>
<keyword evidence="2" id="KW-0349">Heme</keyword>
<feature type="region of interest" description="Disordered" evidence="6">
    <location>
        <begin position="149"/>
        <end position="172"/>
    </location>
</feature>
<dbReference type="AlphaFoldDB" id="A0A7S0W487"/>
<evidence type="ECO:0000313" key="7">
    <source>
        <dbReference type="EMBL" id="CAD8802909.1"/>
    </source>
</evidence>